<dbReference type="PANTHER" id="PTHR42695">
    <property type="entry name" value="GLUTAMINE AMIDOTRANSFERASE YLR126C-RELATED"/>
    <property type="match status" value="1"/>
</dbReference>
<gene>
    <name evidence="2" type="ORF">CYY_000781</name>
</gene>
<dbReference type="PANTHER" id="PTHR42695:SF5">
    <property type="entry name" value="GLUTAMINE AMIDOTRANSFERASE YLR126C-RELATED"/>
    <property type="match status" value="1"/>
</dbReference>
<dbReference type="OrthoDB" id="92161at2759"/>
<dbReference type="EMBL" id="AJWJ01000016">
    <property type="protein sequence ID" value="KAF2077903.1"/>
    <property type="molecule type" value="Genomic_DNA"/>
</dbReference>
<dbReference type="SUPFAM" id="SSF52317">
    <property type="entry name" value="Class I glutamine amidotransferase-like"/>
    <property type="match status" value="1"/>
</dbReference>
<protein>
    <recommendedName>
        <fullName evidence="1">Glutamine amidotransferase domain-containing protein</fullName>
    </recommendedName>
</protein>
<organism evidence="2 3">
    <name type="scientific">Polysphondylium violaceum</name>
    <dbReference type="NCBI Taxonomy" id="133409"/>
    <lineage>
        <taxon>Eukaryota</taxon>
        <taxon>Amoebozoa</taxon>
        <taxon>Evosea</taxon>
        <taxon>Eumycetozoa</taxon>
        <taxon>Dictyostelia</taxon>
        <taxon>Dictyosteliales</taxon>
        <taxon>Dictyosteliaceae</taxon>
        <taxon>Polysphondylium</taxon>
    </lineage>
</organism>
<evidence type="ECO:0000313" key="2">
    <source>
        <dbReference type="EMBL" id="KAF2077903.1"/>
    </source>
</evidence>
<dbReference type="Proteomes" id="UP000695562">
    <property type="component" value="Unassembled WGS sequence"/>
</dbReference>
<proteinExistence type="predicted"/>
<dbReference type="InterPro" id="IPR017926">
    <property type="entry name" value="GATASE"/>
</dbReference>
<comment type="caution">
    <text evidence="2">The sequence shown here is derived from an EMBL/GenBank/DDBJ whole genome shotgun (WGS) entry which is preliminary data.</text>
</comment>
<keyword evidence="3" id="KW-1185">Reference proteome</keyword>
<dbReference type="CDD" id="cd01741">
    <property type="entry name" value="GATase1_1"/>
    <property type="match status" value="1"/>
</dbReference>
<dbReference type="InterPro" id="IPR044992">
    <property type="entry name" value="ChyE-like"/>
</dbReference>
<dbReference type="Gene3D" id="3.40.50.880">
    <property type="match status" value="1"/>
</dbReference>
<feature type="domain" description="Glutamine amidotransferase" evidence="1">
    <location>
        <begin position="86"/>
        <end position="218"/>
    </location>
</feature>
<dbReference type="AlphaFoldDB" id="A0A8J4Q0V9"/>
<evidence type="ECO:0000259" key="1">
    <source>
        <dbReference type="Pfam" id="PF00117"/>
    </source>
</evidence>
<reference evidence="2" key="1">
    <citation type="submission" date="2020-01" db="EMBL/GenBank/DDBJ databases">
        <title>Development of genomics and gene disruption for Polysphondylium violaceum indicates a role for the polyketide synthase stlB in stalk morphogenesis.</title>
        <authorList>
            <person name="Narita B."/>
            <person name="Kawabe Y."/>
            <person name="Kin K."/>
            <person name="Saito T."/>
            <person name="Gibbs R."/>
            <person name="Kuspa A."/>
            <person name="Muzny D."/>
            <person name="Queller D."/>
            <person name="Richards S."/>
            <person name="Strassman J."/>
            <person name="Sucgang R."/>
            <person name="Worley K."/>
            <person name="Schaap P."/>
        </authorList>
    </citation>
    <scope>NUCLEOTIDE SEQUENCE</scope>
    <source>
        <strain evidence="2">QSvi11</strain>
    </source>
</reference>
<accession>A0A8J4Q0V9</accession>
<sequence length="263" mass="30179">MKIAILVTDEYLENLDNKQYYGLYEEFSKVYDEQSKVVVERFNVINKEWPTQESQYEYGYVICGSRADAYSQLDWILWLKSKIVDLVEHDVKICGICFGHQIIAEALGGKVEKNHRGWELGQVDFGISPETTEIFKKIMSNSKKSFDGASSPSQEDCGEKTVLSLLSIHQDYVSVVPKGLMGFGSTDICETQGLIKESTQTPGLYTIISFQHHPEFTKDYLNILIDELKDTLPPQFLQESRDSIKDESDQLWCSRLIHCFFKQ</sequence>
<dbReference type="Pfam" id="PF00117">
    <property type="entry name" value="GATase"/>
    <property type="match status" value="1"/>
</dbReference>
<dbReference type="InterPro" id="IPR029062">
    <property type="entry name" value="Class_I_gatase-like"/>
</dbReference>
<evidence type="ECO:0000313" key="3">
    <source>
        <dbReference type="Proteomes" id="UP000695562"/>
    </source>
</evidence>
<name>A0A8J4Q0V9_9MYCE</name>
<dbReference type="GO" id="GO:0005829">
    <property type="term" value="C:cytosol"/>
    <property type="evidence" value="ECO:0007669"/>
    <property type="project" value="TreeGrafter"/>
</dbReference>
<dbReference type="GO" id="GO:0005634">
    <property type="term" value="C:nucleus"/>
    <property type="evidence" value="ECO:0007669"/>
    <property type="project" value="TreeGrafter"/>
</dbReference>